<dbReference type="Proteomes" id="UP000712157">
    <property type="component" value="Unassembled WGS sequence"/>
</dbReference>
<sequence length="347" mass="37470">MQNQSAYLLKAFEFEIRDVPMPECGPDDVMIEIKHVGVCGSDVGFFEDPTYGGFVKEPPLPFILGHECAGVVTRTGKNVKHLKEGDRVAVEPGIPCGKCDYCLEGRYNLCDNMIFMASPPFQTAALSRYISYPAFMAFRLPDSVSTLEGAMFEPFAVGMHAAKRSGIFLGKTAVVLGSGCIGLMTLLACRALGASAVIIADLYDNRLAKAKELGATAVINSSRQNLMEEVLRLTGGKGADFVFETAGSKVTAAMTPDLVKKGGKIVLVGNVHEDVPINQLQLNNNEVDLLSVFRYHGIYPLVLDAVASGKVDVSGVVSHTFKFEEVQKAFECALNEKQTAVKVAIEF</sequence>
<dbReference type="CDD" id="cd05285">
    <property type="entry name" value="sorbitol_DH"/>
    <property type="match status" value="1"/>
</dbReference>
<dbReference type="SUPFAM" id="SSF50129">
    <property type="entry name" value="GroES-like"/>
    <property type="match status" value="1"/>
</dbReference>
<feature type="domain" description="Enoyl reductase (ER)" evidence="7">
    <location>
        <begin position="7"/>
        <end position="345"/>
    </location>
</feature>
<comment type="cofactor">
    <cofactor evidence="1 6">
        <name>Zn(2+)</name>
        <dbReference type="ChEBI" id="CHEBI:29105"/>
    </cofactor>
</comment>
<comment type="similarity">
    <text evidence="2 6">Belongs to the zinc-containing alcohol dehydrogenase family.</text>
</comment>
<dbReference type="Pfam" id="PF00107">
    <property type="entry name" value="ADH_zinc_N"/>
    <property type="match status" value="1"/>
</dbReference>
<dbReference type="GO" id="GO:0016616">
    <property type="term" value="F:oxidoreductase activity, acting on the CH-OH group of donors, NAD or NADP as acceptor"/>
    <property type="evidence" value="ECO:0007669"/>
    <property type="project" value="InterPro"/>
</dbReference>
<dbReference type="Gene3D" id="3.40.50.720">
    <property type="entry name" value="NAD(P)-binding Rossmann-like Domain"/>
    <property type="match status" value="1"/>
</dbReference>
<dbReference type="InterPro" id="IPR036291">
    <property type="entry name" value="NAD(P)-bd_dom_sf"/>
</dbReference>
<protein>
    <submittedName>
        <fullName evidence="8">NAD(P)-dependent alcohol dehydrogenase</fullName>
    </submittedName>
</protein>
<gene>
    <name evidence="8" type="ORF">KTH89_03795</name>
</gene>
<evidence type="ECO:0000313" key="8">
    <source>
        <dbReference type="EMBL" id="MBU9735647.1"/>
    </source>
</evidence>
<dbReference type="PANTHER" id="PTHR43161:SF9">
    <property type="entry name" value="SORBITOL DEHYDROGENASE"/>
    <property type="match status" value="1"/>
</dbReference>
<reference evidence="8" key="1">
    <citation type="submission" date="2021-06" db="EMBL/GenBank/DDBJ databases">
        <title>Description of novel taxa of the family Lachnospiraceae.</title>
        <authorList>
            <person name="Chaplin A.V."/>
            <person name="Sokolova S.R."/>
            <person name="Pikina A.P."/>
            <person name="Korzhanova M."/>
            <person name="Belova V."/>
            <person name="Korostin D."/>
            <person name="Efimov B.A."/>
        </authorList>
    </citation>
    <scope>NUCLEOTIDE SEQUENCE</scope>
    <source>
        <strain evidence="8">ASD5720</strain>
    </source>
</reference>
<dbReference type="AlphaFoldDB" id="A0A949N9R0"/>
<dbReference type="Gene3D" id="3.90.180.10">
    <property type="entry name" value="Medium-chain alcohol dehydrogenases, catalytic domain"/>
    <property type="match status" value="1"/>
</dbReference>
<dbReference type="EMBL" id="JAHQCW010000004">
    <property type="protein sequence ID" value="MBU9735647.1"/>
    <property type="molecule type" value="Genomic_DNA"/>
</dbReference>
<evidence type="ECO:0000256" key="5">
    <source>
        <dbReference type="ARBA" id="ARBA00023002"/>
    </source>
</evidence>
<comment type="caution">
    <text evidence="8">The sequence shown here is derived from an EMBL/GenBank/DDBJ whole genome shotgun (WGS) entry which is preliminary data.</text>
</comment>
<dbReference type="PANTHER" id="PTHR43161">
    <property type="entry name" value="SORBITOL DEHYDROGENASE"/>
    <property type="match status" value="1"/>
</dbReference>
<evidence type="ECO:0000256" key="4">
    <source>
        <dbReference type="ARBA" id="ARBA00022833"/>
    </source>
</evidence>
<evidence type="ECO:0000256" key="6">
    <source>
        <dbReference type="RuleBase" id="RU361277"/>
    </source>
</evidence>
<evidence type="ECO:0000256" key="2">
    <source>
        <dbReference type="ARBA" id="ARBA00008072"/>
    </source>
</evidence>
<dbReference type="RefSeq" id="WP_238720688.1">
    <property type="nucleotide sequence ID" value="NZ_JAHQCW010000004.1"/>
</dbReference>
<keyword evidence="4 6" id="KW-0862">Zinc</keyword>
<accession>A0A949N9R0</accession>
<dbReference type="InterPro" id="IPR011032">
    <property type="entry name" value="GroES-like_sf"/>
</dbReference>
<dbReference type="GO" id="GO:0008270">
    <property type="term" value="F:zinc ion binding"/>
    <property type="evidence" value="ECO:0007669"/>
    <property type="project" value="InterPro"/>
</dbReference>
<dbReference type="InterPro" id="IPR020843">
    <property type="entry name" value="ER"/>
</dbReference>
<evidence type="ECO:0000259" key="7">
    <source>
        <dbReference type="SMART" id="SM00829"/>
    </source>
</evidence>
<organism evidence="8 9">
    <name type="scientific">Diplocloster agilis</name>
    <dbReference type="NCBI Taxonomy" id="2850323"/>
    <lineage>
        <taxon>Bacteria</taxon>
        <taxon>Bacillati</taxon>
        <taxon>Bacillota</taxon>
        <taxon>Clostridia</taxon>
        <taxon>Lachnospirales</taxon>
        <taxon>Lachnospiraceae</taxon>
        <taxon>Diplocloster</taxon>
    </lineage>
</organism>
<dbReference type="InterPro" id="IPR013154">
    <property type="entry name" value="ADH-like_N"/>
</dbReference>
<evidence type="ECO:0000256" key="1">
    <source>
        <dbReference type="ARBA" id="ARBA00001947"/>
    </source>
</evidence>
<dbReference type="SMART" id="SM00829">
    <property type="entry name" value="PKS_ER"/>
    <property type="match status" value="1"/>
</dbReference>
<dbReference type="InterPro" id="IPR045306">
    <property type="entry name" value="SDH-like"/>
</dbReference>
<dbReference type="SUPFAM" id="SSF51735">
    <property type="entry name" value="NAD(P)-binding Rossmann-fold domains"/>
    <property type="match status" value="1"/>
</dbReference>
<keyword evidence="9" id="KW-1185">Reference proteome</keyword>
<keyword evidence="5" id="KW-0560">Oxidoreductase</keyword>
<dbReference type="InterPro" id="IPR013149">
    <property type="entry name" value="ADH-like_C"/>
</dbReference>
<proteinExistence type="inferred from homology"/>
<dbReference type="InterPro" id="IPR002328">
    <property type="entry name" value="ADH_Zn_CS"/>
</dbReference>
<evidence type="ECO:0000256" key="3">
    <source>
        <dbReference type="ARBA" id="ARBA00022723"/>
    </source>
</evidence>
<name>A0A949N9R0_9FIRM</name>
<evidence type="ECO:0000313" key="9">
    <source>
        <dbReference type="Proteomes" id="UP000712157"/>
    </source>
</evidence>
<dbReference type="Pfam" id="PF08240">
    <property type="entry name" value="ADH_N"/>
    <property type="match status" value="1"/>
</dbReference>
<dbReference type="PROSITE" id="PS00059">
    <property type="entry name" value="ADH_ZINC"/>
    <property type="match status" value="1"/>
</dbReference>
<keyword evidence="3 6" id="KW-0479">Metal-binding</keyword>